<evidence type="ECO:0000313" key="3">
    <source>
        <dbReference type="EMBL" id="MXO72970.1"/>
    </source>
</evidence>
<dbReference type="InterPro" id="IPR032465">
    <property type="entry name" value="ACMSD"/>
</dbReference>
<proteinExistence type="predicted"/>
<evidence type="ECO:0000256" key="1">
    <source>
        <dbReference type="ARBA" id="ARBA00023239"/>
    </source>
</evidence>
<dbReference type="GO" id="GO:0016787">
    <property type="term" value="F:hydrolase activity"/>
    <property type="evidence" value="ECO:0007669"/>
    <property type="project" value="UniProtKB-KW"/>
</dbReference>
<comment type="caution">
    <text evidence="3">The sequence shown here is derived from an EMBL/GenBank/DDBJ whole genome shotgun (WGS) entry which is preliminary data.</text>
</comment>
<keyword evidence="3" id="KW-0378">Hydrolase</keyword>
<organism evidence="3 4">
    <name type="scientific">Alteraurantiacibacter buctensis</name>
    <dbReference type="NCBI Taxonomy" id="1503981"/>
    <lineage>
        <taxon>Bacteria</taxon>
        <taxon>Pseudomonadati</taxon>
        <taxon>Pseudomonadota</taxon>
        <taxon>Alphaproteobacteria</taxon>
        <taxon>Sphingomonadales</taxon>
        <taxon>Erythrobacteraceae</taxon>
        <taxon>Alteraurantiacibacter</taxon>
    </lineage>
</organism>
<sequence length="408" mass="44485">MGAGDRPDRLDHRPAGGGRRCRGGLLCAAPVLPHPRRADDRRRLLGVVALAPPAAVALNKGSLPVSVRLIATEEAWQIPEVAAQLAETCKGPSQSLDKLLVSGIYEAVGGGAEYAGVDFLTGLLDIEGERLPQMDALGIDMHLLSLTAPGVQMFDADTATDLAALANDRLAEICHGRPDRFAGLASFAPQSPRRAAREMERAITELKLNGFILNSHTNDEYLDDPKFWPCLEAAEALGACIYIHPRAPSLTLKGPLADYGMDSAMWGYGVEVGTHAVRMMAGGVFDRFPNLKICIGHMGEAIGFWLWRINFMNTRSQKAGRAPRTQRSIAEYFKDNFVITTSGVEDPLALRYSIDKLGVENVMWAIDYPYQPMEPAVQFIREAPLSEAERQAVTHGNAERIFKIAPRG</sequence>
<reference evidence="3 4" key="1">
    <citation type="submission" date="2019-12" db="EMBL/GenBank/DDBJ databases">
        <title>Genomic-based taxomic classification of the family Erythrobacteraceae.</title>
        <authorList>
            <person name="Xu L."/>
        </authorList>
    </citation>
    <scope>NUCLEOTIDE SEQUENCE [LARGE SCALE GENOMIC DNA]</scope>
    <source>
        <strain evidence="3 4">M0322</strain>
    </source>
</reference>
<dbReference type="OrthoDB" id="149172at2"/>
<dbReference type="GO" id="GO:0016831">
    <property type="term" value="F:carboxy-lyase activity"/>
    <property type="evidence" value="ECO:0007669"/>
    <property type="project" value="InterPro"/>
</dbReference>
<gene>
    <name evidence="3" type="ORF">GRI99_15170</name>
</gene>
<keyword evidence="1" id="KW-0456">Lyase</keyword>
<dbReference type="PANTHER" id="PTHR21240">
    <property type="entry name" value="2-AMINO-3-CARBOXYLMUCONATE-6-SEMIALDEHYDE DECARBOXYLASE"/>
    <property type="match status" value="1"/>
</dbReference>
<dbReference type="InterPro" id="IPR032466">
    <property type="entry name" value="Metal_Hydrolase"/>
</dbReference>
<name>A0A844Z1D9_9SPHN</name>
<keyword evidence="4" id="KW-1185">Reference proteome</keyword>
<dbReference type="AlphaFoldDB" id="A0A844Z1D9"/>
<dbReference type="Gene3D" id="3.20.20.140">
    <property type="entry name" value="Metal-dependent hydrolases"/>
    <property type="match status" value="1"/>
</dbReference>
<dbReference type="SUPFAM" id="SSF51556">
    <property type="entry name" value="Metallo-dependent hydrolases"/>
    <property type="match status" value="1"/>
</dbReference>
<dbReference type="PANTHER" id="PTHR21240:SF30">
    <property type="entry name" value="AMIDOHYDROLASE-RELATED DOMAIN-CONTAINING PROTEIN-RELATED"/>
    <property type="match status" value="1"/>
</dbReference>
<dbReference type="GO" id="GO:0005829">
    <property type="term" value="C:cytosol"/>
    <property type="evidence" value="ECO:0007669"/>
    <property type="project" value="TreeGrafter"/>
</dbReference>
<dbReference type="InterPro" id="IPR006680">
    <property type="entry name" value="Amidohydro-rel"/>
</dbReference>
<accession>A0A844Z1D9</accession>
<dbReference type="Pfam" id="PF04909">
    <property type="entry name" value="Amidohydro_2"/>
    <property type="match status" value="1"/>
</dbReference>
<feature type="domain" description="Amidohydrolase-related" evidence="2">
    <location>
        <begin position="127"/>
        <end position="403"/>
    </location>
</feature>
<evidence type="ECO:0000313" key="4">
    <source>
        <dbReference type="Proteomes" id="UP000466966"/>
    </source>
</evidence>
<dbReference type="Proteomes" id="UP000466966">
    <property type="component" value="Unassembled WGS sequence"/>
</dbReference>
<dbReference type="GO" id="GO:0019748">
    <property type="term" value="P:secondary metabolic process"/>
    <property type="evidence" value="ECO:0007669"/>
    <property type="project" value="TreeGrafter"/>
</dbReference>
<dbReference type="EMBL" id="WTYV01000007">
    <property type="protein sequence ID" value="MXO72970.1"/>
    <property type="molecule type" value="Genomic_DNA"/>
</dbReference>
<evidence type="ECO:0000259" key="2">
    <source>
        <dbReference type="Pfam" id="PF04909"/>
    </source>
</evidence>
<protein>
    <submittedName>
        <fullName evidence="3">Amidohydrolase family protein</fullName>
    </submittedName>
</protein>